<dbReference type="Proteomes" id="UP000326903">
    <property type="component" value="Unassembled WGS sequence"/>
</dbReference>
<dbReference type="InterPro" id="IPR000182">
    <property type="entry name" value="GNAT_dom"/>
</dbReference>
<dbReference type="RefSeq" id="WP_150414951.1">
    <property type="nucleotide sequence ID" value="NZ_VYQF01000002.1"/>
</dbReference>
<dbReference type="EMBL" id="VYQF01000002">
    <property type="protein sequence ID" value="KAA9039540.1"/>
    <property type="molecule type" value="Genomic_DNA"/>
</dbReference>
<dbReference type="SUPFAM" id="SSF55729">
    <property type="entry name" value="Acyl-CoA N-acyltransferases (Nat)"/>
    <property type="match status" value="1"/>
</dbReference>
<dbReference type="AlphaFoldDB" id="A0A5J5IH19"/>
<dbReference type="PANTHER" id="PTHR43610">
    <property type="entry name" value="BLL6696 PROTEIN"/>
    <property type="match status" value="1"/>
</dbReference>
<keyword evidence="2" id="KW-0808">Transferase</keyword>
<protein>
    <submittedName>
        <fullName evidence="2">GNAT family N-acetyltransferase</fullName>
    </submittedName>
</protein>
<feature type="domain" description="N-acetyltransferase" evidence="1">
    <location>
        <begin position="17"/>
        <end position="158"/>
    </location>
</feature>
<dbReference type="Gene3D" id="3.40.630.30">
    <property type="match status" value="1"/>
</dbReference>
<dbReference type="InterPro" id="IPR016181">
    <property type="entry name" value="Acyl_CoA_acyltransferase"/>
</dbReference>
<evidence type="ECO:0000313" key="3">
    <source>
        <dbReference type="Proteomes" id="UP000326903"/>
    </source>
</evidence>
<dbReference type="GO" id="GO:0016747">
    <property type="term" value="F:acyltransferase activity, transferring groups other than amino-acyl groups"/>
    <property type="evidence" value="ECO:0007669"/>
    <property type="project" value="InterPro"/>
</dbReference>
<dbReference type="PANTHER" id="PTHR43610:SF1">
    <property type="entry name" value="N-ACETYLTRANSFERASE DOMAIN-CONTAINING PROTEIN"/>
    <property type="match status" value="1"/>
</dbReference>
<name>A0A5J5IH19_9BACT</name>
<sequence length="201" mass="23532">MLEQFDCTKEYVLEDDRAILRPLQQEDKIHLLPFSLNEPYLWKYSLAGAEGEEGLQNYMNITFRARAEGKEYPFIVFDKLTNEYAGSTRFYDIQNELETVQLGYTWYGTKFQGTGLNKHCKYLLLSFAFERMGFERFELRADNNNVRSIAAMKSLGCKVDGILRKNMPTRETGIRRDSIVLSILRDEWFGGVKENLFMRLT</sequence>
<comment type="caution">
    <text evidence="2">The sequence shown here is derived from an EMBL/GenBank/DDBJ whole genome shotgun (WGS) entry which is preliminary data.</text>
</comment>
<proteinExistence type="predicted"/>
<keyword evidence="3" id="KW-1185">Reference proteome</keyword>
<evidence type="ECO:0000313" key="2">
    <source>
        <dbReference type="EMBL" id="KAA9039540.1"/>
    </source>
</evidence>
<dbReference type="Pfam" id="PF13302">
    <property type="entry name" value="Acetyltransf_3"/>
    <property type="match status" value="1"/>
</dbReference>
<gene>
    <name evidence="2" type="ORF">FW778_12050</name>
</gene>
<evidence type="ECO:0000259" key="1">
    <source>
        <dbReference type="Pfam" id="PF13302"/>
    </source>
</evidence>
<accession>A0A5J5IH19</accession>
<organism evidence="2 3">
    <name type="scientific">Ginsengibacter hankyongi</name>
    <dbReference type="NCBI Taxonomy" id="2607284"/>
    <lineage>
        <taxon>Bacteria</taxon>
        <taxon>Pseudomonadati</taxon>
        <taxon>Bacteroidota</taxon>
        <taxon>Chitinophagia</taxon>
        <taxon>Chitinophagales</taxon>
        <taxon>Chitinophagaceae</taxon>
        <taxon>Ginsengibacter</taxon>
    </lineage>
</organism>
<reference evidence="2 3" key="1">
    <citation type="submission" date="2019-09" db="EMBL/GenBank/DDBJ databases">
        <title>Draft genome sequence of Ginsengibacter sp. BR5-29.</title>
        <authorList>
            <person name="Im W.-T."/>
        </authorList>
    </citation>
    <scope>NUCLEOTIDE SEQUENCE [LARGE SCALE GENOMIC DNA]</scope>
    <source>
        <strain evidence="2 3">BR5-29</strain>
    </source>
</reference>